<comment type="caution">
    <text evidence="2">The sequence shown here is derived from an EMBL/GenBank/DDBJ whole genome shotgun (WGS) entry which is preliminary data.</text>
</comment>
<dbReference type="Proteomes" id="UP000306037">
    <property type="component" value="Unassembled WGS sequence"/>
</dbReference>
<evidence type="ECO:0000313" key="4">
    <source>
        <dbReference type="Proteomes" id="UP000305222"/>
    </source>
</evidence>
<name>A0A4U2N816_9BACI</name>
<dbReference type="InterPro" id="IPR025164">
    <property type="entry name" value="Toastrack_DUF4097"/>
</dbReference>
<dbReference type="AlphaFoldDB" id="A0A4U2N816"/>
<organism evidence="2 5">
    <name type="scientific">Bacillus wiedmannii</name>
    <dbReference type="NCBI Taxonomy" id="1890302"/>
    <lineage>
        <taxon>Bacteria</taxon>
        <taxon>Bacillati</taxon>
        <taxon>Bacillota</taxon>
        <taxon>Bacilli</taxon>
        <taxon>Bacillales</taxon>
        <taxon>Bacillaceae</taxon>
        <taxon>Bacillus</taxon>
        <taxon>Bacillus cereus group</taxon>
    </lineage>
</organism>
<evidence type="ECO:0000313" key="5">
    <source>
        <dbReference type="Proteomes" id="UP000306037"/>
    </source>
</evidence>
<evidence type="ECO:0000313" key="3">
    <source>
        <dbReference type="EMBL" id="TKI94062.1"/>
    </source>
</evidence>
<dbReference type="EMBL" id="SZON01000776">
    <property type="protein sequence ID" value="TKI94062.1"/>
    <property type="molecule type" value="Genomic_DNA"/>
</dbReference>
<evidence type="ECO:0000259" key="1">
    <source>
        <dbReference type="Pfam" id="PF13349"/>
    </source>
</evidence>
<dbReference type="Proteomes" id="UP000305222">
    <property type="component" value="Unassembled WGS sequence"/>
</dbReference>
<dbReference type="RefSeq" id="WP_137050674.1">
    <property type="nucleotide sequence ID" value="NZ_SZOM01000008.1"/>
</dbReference>
<sequence>MVKKIIVIAILFITIASVVFDFKVFQGKDFKKEKSFEINNIKEIEIDNENWDIEFKSTDSNKIVISAQGQQVDKEIDPVKIENDENKIVIKQKQKVTKFFNGFTFRKKNSISIAIPKKEIDKIVLNNKSGDVKISNIVVKNIVTKGKSGDEMITGLSAEQGEFTSESGDLMLKDSSLQEVNITSTTGDNYVKNAENGNMNITSTSGEVLLKDMTEGKSLFIETKSGDIGVRYKGVPVSLKLTAKSNSTDIIVDLKGLKKDKNTEKIKEGTIGDAKNEAKILSKTGAIYID</sequence>
<accession>A0A4U2N816</accession>
<dbReference type="Pfam" id="PF13349">
    <property type="entry name" value="DUF4097"/>
    <property type="match status" value="1"/>
</dbReference>
<reference evidence="4 5" key="1">
    <citation type="journal article" date="2019" name="Environ. Microbiol.">
        <title>An active ?-lactamase is a part of an orchestrated cell wall stress resistance network of Bacillus subtilis and related rhizosphere species.</title>
        <authorList>
            <person name="Bucher T."/>
            <person name="Keren-Paz A."/>
            <person name="Hausser J."/>
            <person name="Olender T."/>
            <person name="Cytryn E."/>
            <person name="Kolodkin-Gal I."/>
        </authorList>
    </citation>
    <scope>NUCLEOTIDE SEQUENCE [LARGE SCALE GENOMIC DNA]</scope>
    <source>
        <strain evidence="3 4">I5</strain>
        <strain evidence="2 5">I71</strain>
    </source>
</reference>
<protein>
    <submittedName>
        <fullName evidence="2">DUF4097 domain-containing protein</fullName>
    </submittedName>
</protein>
<gene>
    <name evidence="2" type="ORF">FC694_01080</name>
    <name evidence="3" type="ORF">FC699_16470</name>
</gene>
<feature type="domain" description="DUF4097" evidence="1">
    <location>
        <begin position="41"/>
        <end position="289"/>
    </location>
</feature>
<dbReference type="EMBL" id="SZOM01000008">
    <property type="protein sequence ID" value="TKH19514.1"/>
    <property type="molecule type" value="Genomic_DNA"/>
</dbReference>
<proteinExistence type="predicted"/>
<evidence type="ECO:0000313" key="2">
    <source>
        <dbReference type="EMBL" id="TKH19514.1"/>
    </source>
</evidence>